<dbReference type="Pfam" id="PF11376">
    <property type="entry name" value="DUF3179"/>
    <property type="match status" value="1"/>
</dbReference>
<organism evidence="1 2">
    <name type="scientific">Candidatus Zambryskibacteria bacterium CG11_big_fil_rev_8_21_14_0_20_40_24</name>
    <dbReference type="NCBI Taxonomy" id="1975116"/>
    <lineage>
        <taxon>Bacteria</taxon>
        <taxon>Candidatus Zambryskiibacteriota</taxon>
    </lineage>
</organism>
<protein>
    <recommendedName>
        <fullName evidence="3">DUF3179 domain-containing protein</fullName>
    </recommendedName>
</protein>
<gene>
    <name evidence="1" type="ORF">COV95_00080</name>
</gene>
<sequence length="301" mass="33340">LSERDESGALREFKFKNKGLNTNTAKASIPLDKVLDGGPGKDGIPALTNPKFVSIKEAEKDIEDDINGLVVSVGDTVKFYPYSILVWHEIANDIVGGKPLIVTFCPLCGSAIVFNAEINGKTELFGVSGKLFESNLLMYDFSTESLWSQSIGTAVVGDRTGEKLTLYPSQVLPFKTVKRKWPNAQVLSVDTGFSRNYDFYPYGDYDSNDDVFFPISVRDNRFPPKDIMFVVNIYEHYVAFPLKQLGDTPLKADVDGKKVTAVTVDGEIIVKDNEGNILPGFNEMWFSWATQHQEDGIVAGK</sequence>
<dbReference type="InterPro" id="IPR021516">
    <property type="entry name" value="DUF3179"/>
</dbReference>
<proteinExistence type="predicted"/>
<reference evidence="1 2" key="1">
    <citation type="submission" date="2017-09" db="EMBL/GenBank/DDBJ databases">
        <title>Depth-based differentiation of microbial function through sediment-hosted aquifers and enrichment of novel symbionts in the deep terrestrial subsurface.</title>
        <authorList>
            <person name="Probst A.J."/>
            <person name="Ladd B."/>
            <person name="Jarett J.K."/>
            <person name="Geller-Mcgrath D.E."/>
            <person name="Sieber C.M."/>
            <person name="Emerson J.B."/>
            <person name="Anantharaman K."/>
            <person name="Thomas B.C."/>
            <person name="Malmstrom R."/>
            <person name="Stieglmeier M."/>
            <person name="Klingl A."/>
            <person name="Woyke T."/>
            <person name="Ryan C.M."/>
            <person name="Banfield J.F."/>
        </authorList>
    </citation>
    <scope>NUCLEOTIDE SEQUENCE [LARGE SCALE GENOMIC DNA]</scope>
    <source>
        <strain evidence="1">CG11_big_fil_rev_8_21_14_0_20_40_24</strain>
    </source>
</reference>
<dbReference type="EMBL" id="PCVC01000003">
    <property type="protein sequence ID" value="PIQ67183.1"/>
    <property type="molecule type" value="Genomic_DNA"/>
</dbReference>
<name>A0A2H0K9B2_9BACT</name>
<feature type="non-terminal residue" evidence="1">
    <location>
        <position position="1"/>
    </location>
</feature>
<evidence type="ECO:0000313" key="2">
    <source>
        <dbReference type="Proteomes" id="UP000229834"/>
    </source>
</evidence>
<accession>A0A2H0K9B2</accession>
<dbReference type="AlphaFoldDB" id="A0A2H0K9B2"/>
<dbReference type="Proteomes" id="UP000229834">
    <property type="component" value="Unassembled WGS sequence"/>
</dbReference>
<evidence type="ECO:0008006" key="3">
    <source>
        <dbReference type="Google" id="ProtNLM"/>
    </source>
</evidence>
<evidence type="ECO:0000313" key="1">
    <source>
        <dbReference type="EMBL" id="PIQ67183.1"/>
    </source>
</evidence>
<comment type="caution">
    <text evidence="1">The sequence shown here is derived from an EMBL/GenBank/DDBJ whole genome shotgun (WGS) entry which is preliminary data.</text>
</comment>